<reference evidence="1 2" key="1">
    <citation type="submission" date="2019-02" db="EMBL/GenBank/DDBJ databases">
        <title>Deep-cultivation of Planctomycetes and their phenomic and genomic characterization uncovers novel biology.</title>
        <authorList>
            <person name="Wiegand S."/>
            <person name="Jogler M."/>
            <person name="Boedeker C."/>
            <person name="Pinto D."/>
            <person name="Vollmers J."/>
            <person name="Rivas-Marin E."/>
            <person name="Kohn T."/>
            <person name="Peeters S.H."/>
            <person name="Heuer A."/>
            <person name="Rast P."/>
            <person name="Oberbeckmann S."/>
            <person name="Bunk B."/>
            <person name="Jeske O."/>
            <person name="Meyerdierks A."/>
            <person name="Storesund J.E."/>
            <person name="Kallscheuer N."/>
            <person name="Luecker S."/>
            <person name="Lage O.M."/>
            <person name="Pohl T."/>
            <person name="Merkel B.J."/>
            <person name="Hornburger P."/>
            <person name="Mueller R.-W."/>
            <person name="Bruemmer F."/>
            <person name="Labrenz M."/>
            <person name="Spormann A.M."/>
            <person name="Op Den Camp H."/>
            <person name="Overmann J."/>
            <person name="Amann R."/>
            <person name="Jetten M.S.M."/>
            <person name="Mascher T."/>
            <person name="Medema M.H."/>
            <person name="Devos D.P."/>
            <person name="Kaster A.-K."/>
            <person name="Ovreas L."/>
            <person name="Rohde M."/>
            <person name="Galperin M.Y."/>
            <person name="Jogler C."/>
        </authorList>
    </citation>
    <scope>NUCLEOTIDE SEQUENCE [LARGE SCALE GENOMIC DNA]</scope>
    <source>
        <strain evidence="1 2">Poly41</strain>
    </source>
</reference>
<comment type="caution">
    <text evidence="1">The sequence shown here is derived from an EMBL/GenBank/DDBJ whole genome shotgun (WGS) entry which is preliminary data.</text>
</comment>
<organism evidence="1 2">
    <name type="scientific">Novipirellula artificiosorum</name>
    <dbReference type="NCBI Taxonomy" id="2528016"/>
    <lineage>
        <taxon>Bacteria</taxon>
        <taxon>Pseudomonadati</taxon>
        <taxon>Planctomycetota</taxon>
        <taxon>Planctomycetia</taxon>
        <taxon>Pirellulales</taxon>
        <taxon>Pirellulaceae</taxon>
        <taxon>Novipirellula</taxon>
    </lineage>
</organism>
<dbReference type="SUPFAM" id="SSF81901">
    <property type="entry name" value="HCP-like"/>
    <property type="match status" value="1"/>
</dbReference>
<dbReference type="Gene3D" id="1.25.40.10">
    <property type="entry name" value="Tetratricopeptide repeat domain"/>
    <property type="match status" value="1"/>
</dbReference>
<dbReference type="Proteomes" id="UP000319143">
    <property type="component" value="Unassembled WGS sequence"/>
</dbReference>
<name>A0A5C6DTB5_9BACT</name>
<protein>
    <recommendedName>
        <fullName evidence="3">Sel1 repeat protein</fullName>
    </recommendedName>
</protein>
<evidence type="ECO:0008006" key="3">
    <source>
        <dbReference type="Google" id="ProtNLM"/>
    </source>
</evidence>
<evidence type="ECO:0000313" key="2">
    <source>
        <dbReference type="Proteomes" id="UP000319143"/>
    </source>
</evidence>
<dbReference type="InterPro" id="IPR011990">
    <property type="entry name" value="TPR-like_helical_dom_sf"/>
</dbReference>
<accession>A0A5C6DTB5</accession>
<evidence type="ECO:0000313" key="1">
    <source>
        <dbReference type="EMBL" id="TWU40553.1"/>
    </source>
</evidence>
<dbReference type="AlphaFoldDB" id="A0A5C6DTB5"/>
<proteinExistence type="predicted"/>
<keyword evidence="2" id="KW-1185">Reference proteome</keyword>
<sequence length="112" mass="12595">MKPSSLYNRSATVDSKSGRFMLSEGQLAALRRKAEDGDADAAYRIGMFIAWFPKTAMNNYDFDKSDETYWLRKAADQGHVDALQYLAILTHEEGTWETSAVQEISNPDDPTP</sequence>
<gene>
    <name evidence="1" type="ORF">Poly41_13860</name>
</gene>
<dbReference type="EMBL" id="SJPV01000002">
    <property type="protein sequence ID" value="TWU40553.1"/>
    <property type="molecule type" value="Genomic_DNA"/>
</dbReference>